<dbReference type="Proteomes" id="UP000822688">
    <property type="component" value="Chromosome V"/>
</dbReference>
<feature type="compositionally biased region" description="Basic and acidic residues" evidence="1">
    <location>
        <begin position="81"/>
        <end position="91"/>
    </location>
</feature>
<protein>
    <submittedName>
        <fullName evidence="2">Uncharacterized protein</fullName>
    </submittedName>
</protein>
<feature type="compositionally biased region" description="Basic and acidic residues" evidence="1">
    <location>
        <begin position="156"/>
        <end position="177"/>
    </location>
</feature>
<dbReference type="AlphaFoldDB" id="A0A8T0HSU9"/>
<comment type="caution">
    <text evidence="2">The sequence shown here is derived from an EMBL/GenBank/DDBJ whole genome shotgun (WGS) entry which is preliminary data.</text>
</comment>
<reference evidence="2" key="1">
    <citation type="submission" date="2020-06" db="EMBL/GenBank/DDBJ databases">
        <title>WGS assembly of Ceratodon purpureus strain R40.</title>
        <authorList>
            <person name="Carey S.B."/>
            <person name="Jenkins J."/>
            <person name="Shu S."/>
            <person name="Lovell J.T."/>
            <person name="Sreedasyam A."/>
            <person name="Maumus F."/>
            <person name="Tiley G.P."/>
            <person name="Fernandez-Pozo N."/>
            <person name="Barry K."/>
            <person name="Chen C."/>
            <person name="Wang M."/>
            <person name="Lipzen A."/>
            <person name="Daum C."/>
            <person name="Saski C.A."/>
            <person name="Payton A.C."/>
            <person name="Mcbreen J.C."/>
            <person name="Conrad R.E."/>
            <person name="Kollar L.M."/>
            <person name="Olsson S."/>
            <person name="Huttunen S."/>
            <person name="Landis J.B."/>
            <person name="Wickett N.J."/>
            <person name="Johnson M.G."/>
            <person name="Rensing S.A."/>
            <person name="Grimwood J."/>
            <person name="Schmutz J."/>
            <person name="Mcdaniel S.F."/>
        </authorList>
    </citation>
    <scope>NUCLEOTIDE SEQUENCE</scope>
    <source>
        <strain evidence="2">R40</strain>
    </source>
</reference>
<feature type="compositionally biased region" description="Acidic residues" evidence="1">
    <location>
        <begin position="131"/>
        <end position="155"/>
    </location>
</feature>
<accession>A0A8T0HSU9</accession>
<sequence>MYGRDPRNYGSSKGYEADDSDQEWDDHIVHEYGLQAVAPTAHAHSVYTEDDYDLTECVTRTFNMYDDYFGERFPGENGAEEQTHVPDDRSVGMDTDVAEQRERHQAAEANLRQPSTATDPSASDMNQSDFVEYEDELPPEPGEFAEEEDIYQDNDDPGRPQNIDRHDGDDDTPNDRTDSDEDDIPCWNVNQDDPITPEEAFLRDAARPLYFRTPKSPH</sequence>
<gene>
    <name evidence="2" type="ORF">KC19_VG217600</name>
</gene>
<evidence type="ECO:0000313" key="2">
    <source>
        <dbReference type="EMBL" id="KAG0573877.1"/>
    </source>
</evidence>
<organism evidence="2 3">
    <name type="scientific">Ceratodon purpureus</name>
    <name type="common">Fire moss</name>
    <name type="synonym">Dicranum purpureum</name>
    <dbReference type="NCBI Taxonomy" id="3225"/>
    <lineage>
        <taxon>Eukaryota</taxon>
        <taxon>Viridiplantae</taxon>
        <taxon>Streptophyta</taxon>
        <taxon>Embryophyta</taxon>
        <taxon>Bryophyta</taxon>
        <taxon>Bryophytina</taxon>
        <taxon>Bryopsida</taxon>
        <taxon>Dicranidae</taxon>
        <taxon>Pseudoditrichales</taxon>
        <taxon>Ditrichaceae</taxon>
        <taxon>Ceratodon</taxon>
    </lineage>
</organism>
<proteinExistence type="predicted"/>
<feature type="compositionally biased region" description="Polar residues" evidence="1">
    <location>
        <begin position="112"/>
        <end position="129"/>
    </location>
</feature>
<evidence type="ECO:0000313" key="3">
    <source>
        <dbReference type="Proteomes" id="UP000822688"/>
    </source>
</evidence>
<name>A0A8T0HSU9_CERPU</name>
<dbReference type="EMBL" id="CM026426">
    <property type="protein sequence ID" value="KAG0573877.1"/>
    <property type="molecule type" value="Genomic_DNA"/>
</dbReference>
<feature type="region of interest" description="Disordered" evidence="1">
    <location>
        <begin position="70"/>
        <end position="201"/>
    </location>
</feature>
<feature type="region of interest" description="Disordered" evidence="1">
    <location>
        <begin position="1"/>
        <end position="22"/>
    </location>
</feature>
<evidence type="ECO:0000256" key="1">
    <source>
        <dbReference type="SAM" id="MobiDB-lite"/>
    </source>
</evidence>
<keyword evidence="3" id="KW-1185">Reference proteome</keyword>